<dbReference type="GeneID" id="106123845"/>
<protein>
    <submittedName>
        <fullName evidence="2">Chorion class CA protein ERA.2-like</fullName>
    </submittedName>
</protein>
<name>A0AAJ7EFQ1_PAPXU</name>
<dbReference type="RefSeq" id="XP_013175707.1">
    <property type="nucleotide sequence ID" value="XM_013320253.1"/>
</dbReference>
<evidence type="ECO:0000313" key="2">
    <source>
        <dbReference type="RefSeq" id="XP_013175707.1"/>
    </source>
</evidence>
<accession>A0AAJ7EFQ1</accession>
<dbReference type="AlphaFoldDB" id="A0AAJ7EFQ1"/>
<reference evidence="2" key="1">
    <citation type="submission" date="2025-08" db="UniProtKB">
        <authorList>
            <consortium name="RefSeq"/>
        </authorList>
    </citation>
    <scope>IDENTIFICATION</scope>
</reference>
<keyword evidence="1" id="KW-0732">Signal</keyword>
<organism evidence="2">
    <name type="scientific">Papilio xuthus</name>
    <name type="common">Asian swallowtail butterfly</name>
    <dbReference type="NCBI Taxonomy" id="66420"/>
    <lineage>
        <taxon>Eukaryota</taxon>
        <taxon>Metazoa</taxon>
        <taxon>Ecdysozoa</taxon>
        <taxon>Arthropoda</taxon>
        <taxon>Hexapoda</taxon>
        <taxon>Insecta</taxon>
        <taxon>Pterygota</taxon>
        <taxon>Neoptera</taxon>
        <taxon>Endopterygota</taxon>
        <taxon>Lepidoptera</taxon>
        <taxon>Glossata</taxon>
        <taxon>Ditrysia</taxon>
        <taxon>Papilionoidea</taxon>
        <taxon>Papilionidae</taxon>
        <taxon>Papilioninae</taxon>
        <taxon>Papilio</taxon>
    </lineage>
</organism>
<gene>
    <name evidence="2" type="primary">LOC106123845</name>
</gene>
<feature type="signal peptide" evidence="1">
    <location>
        <begin position="1"/>
        <end position="19"/>
    </location>
</feature>
<dbReference type="KEGG" id="pxu:106123845"/>
<dbReference type="Proteomes" id="UP000694872">
    <property type="component" value="Unplaced"/>
</dbReference>
<evidence type="ECO:0000256" key="1">
    <source>
        <dbReference type="SAM" id="SignalP"/>
    </source>
</evidence>
<proteinExistence type="predicted"/>
<sequence>MFNLSSLVLTIGLVQVAFCQLASLGPGINAPGYGFGDLAHTPTGFGGWGGSGYPGVGTYGGVGTADIAVAGEIPVAGSTVVVGQVPVRGSVGFSGPIPAGGILAVSGSCNCGVNGAILN</sequence>
<feature type="chain" id="PRO_5042614046" evidence="1">
    <location>
        <begin position="20"/>
        <end position="119"/>
    </location>
</feature>